<accession>W9XC08</accession>
<dbReference type="AlphaFoldDB" id="W9XC08"/>
<feature type="region of interest" description="Disordered" evidence="1">
    <location>
        <begin position="1"/>
        <end position="65"/>
    </location>
</feature>
<evidence type="ECO:0000313" key="3">
    <source>
        <dbReference type="Proteomes" id="UP000019471"/>
    </source>
</evidence>
<sequence length="128" mass="14540">MSPTHHPINTLPPGPSQPIRDDAMMQFREIAPDRKREHESNLGLPTPVPPSQPSVKRTKTEQACSNCRALRRKVRPNVNHRAVNGEKSDKGLKSAMEAALAKPVKRTPFRVTMEVMFERPRSSPWQKR</sequence>
<gene>
    <name evidence="2" type="ORF">A1O5_02752</name>
</gene>
<comment type="caution">
    <text evidence="2">The sequence shown here is derived from an EMBL/GenBank/DDBJ whole genome shotgun (WGS) entry which is preliminary data.</text>
</comment>
<protein>
    <submittedName>
        <fullName evidence="2">Uncharacterized protein</fullName>
    </submittedName>
</protein>
<dbReference type="RefSeq" id="XP_007741556.1">
    <property type="nucleotide sequence ID" value="XM_007743366.1"/>
</dbReference>
<dbReference type="Proteomes" id="UP000019471">
    <property type="component" value="Unassembled WGS sequence"/>
</dbReference>
<evidence type="ECO:0000256" key="1">
    <source>
        <dbReference type="SAM" id="MobiDB-lite"/>
    </source>
</evidence>
<name>W9XC08_9EURO</name>
<proteinExistence type="predicted"/>
<feature type="compositionally biased region" description="Basic and acidic residues" evidence="1">
    <location>
        <begin position="30"/>
        <end position="40"/>
    </location>
</feature>
<reference evidence="2 3" key="1">
    <citation type="submission" date="2013-03" db="EMBL/GenBank/DDBJ databases">
        <title>The Genome Sequence of Cladophialophora psammophila CBS 110553.</title>
        <authorList>
            <consortium name="The Broad Institute Genomics Platform"/>
            <person name="Cuomo C."/>
            <person name="de Hoog S."/>
            <person name="Gorbushina A."/>
            <person name="Walker B."/>
            <person name="Young S.K."/>
            <person name="Zeng Q."/>
            <person name="Gargeya S."/>
            <person name="Fitzgerald M."/>
            <person name="Haas B."/>
            <person name="Abouelleil A."/>
            <person name="Allen A.W."/>
            <person name="Alvarado L."/>
            <person name="Arachchi H.M."/>
            <person name="Berlin A.M."/>
            <person name="Chapman S.B."/>
            <person name="Gainer-Dewar J."/>
            <person name="Goldberg J."/>
            <person name="Griggs A."/>
            <person name="Gujja S."/>
            <person name="Hansen M."/>
            <person name="Howarth C."/>
            <person name="Imamovic A."/>
            <person name="Ireland A."/>
            <person name="Larimer J."/>
            <person name="McCowan C."/>
            <person name="Murphy C."/>
            <person name="Pearson M."/>
            <person name="Poon T.W."/>
            <person name="Priest M."/>
            <person name="Roberts A."/>
            <person name="Saif S."/>
            <person name="Shea T."/>
            <person name="Sisk P."/>
            <person name="Sykes S."/>
            <person name="Wortman J."/>
            <person name="Nusbaum C."/>
            <person name="Birren B."/>
        </authorList>
    </citation>
    <scope>NUCLEOTIDE SEQUENCE [LARGE SCALE GENOMIC DNA]</scope>
    <source>
        <strain evidence="2 3">CBS 110553</strain>
    </source>
</reference>
<dbReference type="GeneID" id="19187483"/>
<dbReference type="HOGENOM" id="CLU_1959347_0_0_1"/>
<organism evidence="2 3">
    <name type="scientific">Cladophialophora psammophila CBS 110553</name>
    <dbReference type="NCBI Taxonomy" id="1182543"/>
    <lineage>
        <taxon>Eukaryota</taxon>
        <taxon>Fungi</taxon>
        <taxon>Dikarya</taxon>
        <taxon>Ascomycota</taxon>
        <taxon>Pezizomycotina</taxon>
        <taxon>Eurotiomycetes</taxon>
        <taxon>Chaetothyriomycetidae</taxon>
        <taxon>Chaetothyriales</taxon>
        <taxon>Herpotrichiellaceae</taxon>
        <taxon>Cladophialophora</taxon>
    </lineage>
</organism>
<keyword evidence="3" id="KW-1185">Reference proteome</keyword>
<dbReference type="EMBL" id="AMGX01000003">
    <property type="protein sequence ID" value="EXJ74456.1"/>
    <property type="molecule type" value="Genomic_DNA"/>
</dbReference>
<evidence type="ECO:0000313" key="2">
    <source>
        <dbReference type="EMBL" id="EXJ74456.1"/>
    </source>
</evidence>